<dbReference type="GO" id="GO:0000976">
    <property type="term" value="F:transcription cis-regulatory region binding"/>
    <property type="evidence" value="ECO:0007669"/>
    <property type="project" value="TreeGrafter"/>
</dbReference>
<dbReference type="InterPro" id="IPR009057">
    <property type="entry name" value="Homeodomain-like_sf"/>
</dbReference>
<protein>
    <submittedName>
        <fullName evidence="4">TetR/AcrR family transcriptional regulator</fullName>
    </submittedName>
</protein>
<evidence type="ECO:0000256" key="2">
    <source>
        <dbReference type="PROSITE-ProRule" id="PRU00335"/>
    </source>
</evidence>
<organism evidence="4 5">
    <name type="scientific">Tsukamurella sputi</name>
    <dbReference type="NCBI Taxonomy" id="2591848"/>
    <lineage>
        <taxon>Bacteria</taxon>
        <taxon>Bacillati</taxon>
        <taxon>Actinomycetota</taxon>
        <taxon>Actinomycetes</taxon>
        <taxon>Mycobacteriales</taxon>
        <taxon>Tsukamurellaceae</taxon>
        <taxon>Tsukamurella</taxon>
    </lineage>
</organism>
<dbReference type="InterPro" id="IPR050109">
    <property type="entry name" value="HTH-type_TetR-like_transc_reg"/>
</dbReference>
<evidence type="ECO:0000259" key="3">
    <source>
        <dbReference type="PROSITE" id="PS50977"/>
    </source>
</evidence>
<evidence type="ECO:0000313" key="5">
    <source>
        <dbReference type="Proteomes" id="UP000319792"/>
    </source>
</evidence>
<dbReference type="AlphaFoldDB" id="A0A5C5RKB3"/>
<keyword evidence="5" id="KW-1185">Reference proteome</keyword>
<comment type="caution">
    <text evidence="4">The sequence shown here is derived from an EMBL/GenBank/DDBJ whole genome shotgun (WGS) entry which is preliminary data.</text>
</comment>
<dbReference type="PANTHER" id="PTHR30055:SF146">
    <property type="entry name" value="HTH-TYPE TRANSCRIPTIONAL DUAL REGULATOR CECR"/>
    <property type="match status" value="1"/>
</dbReference>
<reference evidence="4 5" key="2">
    <citation type="submission" date="2019-08" db="EMBL/GenBank/DDBJ databases">
        <title>Tsukamurella conjunctivitidis sp. nov., Tsukamurella assacharolytica sp. nov. and Tsukamurella sputae sp. nov. isolated from patients with conjunctivitis, bacteraemia (lymphoma) and respiratory infection (sputum) in Hong Kong.</title>
        <authorList>
            <person name="Fok K.M.N."/>
            <person name="Fong J.Y.H."/>
        </authorList>
    </citation>
    <scope>NUCLEOTIDE SEQUENCE [LARGE SCALE GENOMIC DNA]</scope>
    <source>
        <strain evidence="4 5">HKU70</strain>
    </source>
</reference>
<dbReference type="EMBL" id="VIGV01000005">
    <property type="protein sequence ID" value="TWS23140.1"/>
    <property type="molecule type" value="Genomic_DNA"/>
</dbReference>
<dbReference type="Proteomes" id="UP000319792">
    <property type="component" value="Unassembled WGS sequence"/>
</dbReference>
<name>A0A5C5RKB3_9ACTN</name>
<proteinExistence type="predicted"/>
<sequence>MSGIERRAQVLQIAAREFGEHGLHGASVEEVAREAGITQAYVFRMFGTKKALFLELVTGAFDRLVEAMAQAGDGTVGIEALARMGAEYYENLADDTGLRLQLQGFAACGDPEVRDVVRGCFARLWDTTADGTGLDPVTVKTFLAFGMLLNAGAALGVAEVDAPWADGVRTLVRPGLFEHITTATNGPATDGPETP</sequence>
<dbReference type="GO" id="GO:0003700">
    <property type="term" value="F:DNA-binding transcription factor activity"/>
    <property type="evidence" value="ECO:0007669"/>
    <property type="project" value="TreeGrafter"/>
</dbReference>
<reference evidence="4 5" key="1">
    <citation type="submission" date="2019-06" db="EMBL/GenBank/DDBJ databases">
        <authorList>
            <person name="Teng J.L.L."/>
            <person name="Lee H.H."/>
            <person name="Lau S.K.P."/>
            <person name="Woo P.C.Y."/>
        </authorList>
    </citation>
    <scope>NUCLEOTIDE SEQUENCE [LARGE SCALE GENOMIC DNA]</scope>
    <source>
        <strain evidence="4 5">HKU70</strain>
    </source>
</reference>
<dbReference type="OrthoDB" id="3691941at2"/>
<gene>
    <name evidence="4" type="ORF">FK268_16425</name>
</gene>
<dbReference type="Pfam" id="PF00440">
    <property type="entry name" value="TetR_N"/>
    <property type="match status" value="1"/>
</dbReference>
<dbReference type="Gene3D" id="1.10.357.10">
    <property type="entry name" value="Tetracycline Repressor, domain 2"/>
    <property type="match status" value="1"/>
</dbReference>
<dbReference type="PANTHER" id="PTHR30055">
    <property type="entry name" value="HTH-TYPE TRANSCRIPTIONAL REGULATOR RUTR"/>
    <property type="match status" value="1"/>
</dbReference>
<feature type="DNA-binding region" description="H-T-H motif" evidence="2">
    <location>
        <begin position="27"/>
        <end position="46"/>
    </location>
</feature>
<evidence type="ECO:0000256" key="1">
    <source>
        <dbReference type="ARBA" id="ARBA00023125"/>
    </source>
</evidence>
<accession>A0A5C5RKB3</accession>
<evidence type="ECO:0000313" key="4">
    <source>
        <dbReference type="EMBL" id="TWS23140.1"/>
    </source>
</evidence>
<keyword evidence="1 2" id="KW-0238">DNA-binding</keyword>
<dbReference type="InterPro" id="IPR001647">
    <property type="entry name" value="HTH_TetR"/>
</dbReference>
<dbReference type="PROSITE" id="PS50977">
    <property type="entry name" value="HTH_TETR_2"/>
    <property type="match status" value="1"/>
</dbReference>
<dbReference type="PRINTS" id="PR00455">
    <property type="entry name" value="HTHTETR"/>
</dbReference>
<feature type="domain" description="HTH tetR-type" evidence="3">
    <location>
        <begin position="4"/>
        <end position="64"/>
    </location>
</feature>
<dbReference type="SUPFAM" id="SSF46689">
    <property type="entry name" value="Homeodomain-like"/>
    <property type="match status" value="1"/>
</dbReference>